<dbReference type="PANTHER" id="PTHR36154:SF1">
    <property type="entry name" value="DNA-BINDING TRANSCRIPTIONAL ACTIVATOR ALPA"/>
    <property type="match status" value="1"/>
</dbReference>
<sequence length="75" mass="8673">MNTFVGETFTMHQIISLKQVVFFTGISRATIYKLINSKMNCYDPTFPKPVHLTTGRVGWSALEVHQWIESKLNNR</sequence>
<dbReference type="Gene3D" id="1.10.238.160">
    <property type="match status" value="1"/>
</dbReference>
<dbReference type="EMBL" id="JEWH01000043">
    <property type="protein sequence ID" value="EXB04679.1"/>
    <property type="molecule type" value="Genomic_DNA"/>
</dbReference>
<comment type="caution">
    <text evidence="1">The sequence shown here is derived from an EMBL/GenBank/DDBJ whole genome shotgun (WGS) entry which is preliminary data.</text>
</comment>
<dbReference type="PATRIC" id="fig|1310613.3.peg.2838"/>
<accession>A0A009IJ31</accession>
<gene>
    <name evidence="1" type="ORF">J512_2952</name>
</gene>
<dbReference type="InterPro" id="IPR010260">
    <property type="entry name" value="AlpA"/>
</dbReference>
<dbReference type="AlphaFoldDB" id="A0A009IJ31"/>
<evidence type="ECO:0000313" key="1">
    <source>
        <dbReference type="EMBL" id="EXB04679.1"/>
    </source>
</evidence>
<name>A0A009IJ31_ACIB9</name>
<reference evidence="1 2" key="1">
    <citation type="submission" date="2014-02" db="EMBL/GenBank/DDBJ databases">
        <title>Comparative genomics and transcriptomics to identify genetic mechanisms underlying the emergence of carbapenem resistant Acinetobacter baumannii (CRAb).</title>
        <authorList>
            <person name="Harris A.D."/>
            <person name="Johnson K.J."/>
            <person name="George J."/>
            <person name="Shefchek K."/>
            <person name="Daugherty S.C."/>
            <person name="Parankush S."/>
            <person name="Sadzewicz L."/>
            <person name="Tallon L."/>
            <person name="Sengamalay N."/>
            <person name="Hazen T.H."/>
            <person name="Rasko D.A."/>
        </authorList>
    </citation>
    <scope>NUCLEOTIDE SEQUENCE [LARGE SCALE GENOMIC DNA]</scope>
    <source>
        <strain evidence="1 2">1295743</strain>
    </source>
</reference>
<dbReference type="Proteomes" id="UP000020595">
    <property type="component" value="Unassembled WGS sequence"/>
</dbReference>
<dbReference type="InterPro" id="IPR052931">
    <property type="entry name" value="Prophage_regulatory_activator"/>
</dbReference>
<evidence type="ECO:0000313" key="2">
    <source>
        <dbReference type="Proteomes" id="UP000020595"/>
    </source>
</evidence>
<organism evidence="1 2">
    <name type="scientific">Acinetobacter baumannii (strain 1295743)</name>
    <dbReference type="NCBI Taxonomy" id="1310613"/>
    <lineage>
        <taxon>Bacteria</taxon>
        <taxon>Pseudomonadati</taxon>
        <taxon>Pseudomonadota</taxon>
        <taxon>Gammaproteobacteria</taxon>
        <taxon>Moraxellales</taxon>
        <taxon>Moraxellaceae</taxon>
        <taxon>Acinetobacter</taxon>
        <taxon>Acinetobacter calcoaceticus/baumannii complex</taxon>
    </lineage>
</organism>
<dbReference type="PANTHER" id="PTHR36154">
    <property type="entry name" value="DNA-BINDING TRANSCRIPTIONAL ACTIVATOR ALPA"/>
    <property type="match status" value="1"/>
</dbReference>
<dbReference type="Pfam" id="PF05930">
    <property type="entry name" value="Phage_AlpA"/>
    <property type="match status" value="1"/>
</dbReference>
<dbReference type="RefSeq" id="WP_031980577.1">
    <property type="nucleotide sequence ID" value="NZ_JEWH01000043.1"/>
</dbReference>
<protein>
    <submittedName>
        <fullName evidence="1">Prophage CP4-57 regulatory family protein</fullName>
    </submittedName>
</protein>
<proteinExistence type="predicted"/>